<evidence type="ECO:0000313" key="4">
    <source>
        <dbReference type="Proteomes" id="UP000198211"/>
    </source>
</evidence>
<dbReference type="PANTHER" id="PTHR37984:SF5">
    <property type="entry name" value="PROTEIN NYNRIN-LIKE"/>
    <property type="match status" value="1"/>
</dbReference>
<sequence>MDYCMCESVGGSGSTTSGDLRRLEPGDPTTRGKIDCKAPGLTQLHQRLWIDYVHGRVTICYMLNENGMVSVALQRQCGIEVPSEKEIEDLVTLNRLDEILIVKIKGKIAQISALTTRSKARSGVPMGSDPDSLREEVKYLVGEIRDLTQEDVKSDLRFYCPTTSDAAVDRDKSMRLVIPEMLQQDILYHYHTSLQGGHHGIGRTYDRVRDHFQWRGLYKSVKRYVGECVDCEMGKGRPRIQGDSPGNLQATYSFQNIAMDHIPSLPSSFNGNTELLSFVDRYGIGKACVSRSAQTITETYEECAFFRFGAREVIRHDPSFNKILGQRHRATMNYRPQANRSAERIFQTTARTLKMIWINEIGTNMSNGTPSRSITQEIGSEVKRLST</sequence>
<dbReference type="InterPro" id="IPR012337">
    <property type="entry name" value="RNaseH-like_sf"/>
</dbReference>
<feature type="compositionally biased region" description="Polar residues" evidence="1">
    <location>
        <begin position="368"/>
        <end position="378"/>
    </location>
</feature>
<feature type="compositionally biased region" description="Basic and acidic residues" evidence="1">
    <location>
        <begin position="19"/>
        <end position="29"/>
    </location>
</feature>
<dbReference type="InterPro" id="IPR036397">
    <property type="entry name" value="RNaseH_sf"/>
</dbReference>
<dbReference type="Pfam" id="PF17921">
    <property type="entry name" value="Integrase_H2C2"/>
    <property type="match status" value="1"/>
</dbReference>
<evidence type="ECO:0000259" key="2">
    <source>
        <dbReference type="Pfam" id="PF17921"/>
    </source>
</evidence>
<feature type="domain" description="Integrase zinc-binding" evidence="2">
    <location>
        <begin position="178"/>
        <end position="235"/>
    </location>
</feature>
<protein>
    <submittedName>
        <fullName evidence="3">Reverse transcriptase</fullName>
    </submittedName>
</protein>
<gene>
    <name evidence="3" type="ORF">PHMEG_00028686</name>
</gene>
<feature type="region of interest" description="Disordered" evidence="1">
    <location>
        <begin position="7"/>
        <end position="29"/>
    </location>
</feature>
<comment type="caution">
    <text evidence="3">The sequence shown here is derived from an EMBL/GenBank/DDBJ whole genome shotgun (WGS) entry which is preliminary data.</text>
</comment>
<proteinExistence type="predicted"/>
<dbReference type="GO" id="GO:0003676">
    <property type="term" value="F:nucleic acid binding"/>
    <property type="evidence" value="ECO:0007669"/>
    <property type="project" value="InterPro"/>
</dbReference>
<dbReference type="InterPro" id="IPR041588">
    <property type="entry name" value="Integrase_H2C2"/>
</dbReference>
<dbReference type="OrthoDB" id="6624539at2759"/>
<dbReference type="InterPro" id="IPR050951">
    <property type="entry name" value="Retrovirus_Pol_polyprotein"/>
</dbReference>
<keyword evidence="3" id="KW-0695">RNA-directed DNA polymerase</keyword>
<evidence type="ECO:0000313" key="3">
    <source>
        <dbReference type="EMBL" id="OWZ00183.1"/>
    </source>
</evidence>
<dbReference type="Gene3D" id="3.30.420.10">
    <property type="entry name" value="Ribonuclease H-like superfamily/Ribonuclease H"/>
    <property type="match status" value="1"/>
</dbReference>
<dbReference type="GO" id="GO:0003964">
    <property type="term" value="F:RNA-directed DNA polymerase activity"/>
    <property type="evidence" value="ECO:0007669"/>
    <property type="project" value="UniProtKB-KW"/>
</dbReference>
<dbReference type="SUPFAM" id="SSF53098">
    <property type="entry name" value="Ribonuclease H-like"/>
    <property type="match status" value="1"/>
</dbReference>
<dbReference type="Proteomes" id="UP000198211">
    <property type="component" value="Unassembled WGS sequence"/>
</dbReference>
<name>A0A225V4D3_9STRA</name>
<dbReference type="PANTHER" id="PTHR37984">
    <property type="entry name" value="PROTEIN CBG26694"/>
    <property type="match status" value="1"/>
</dbReference>
<organism evidence="3 4">
    <name type="scientific">Phytophthora megakarya</name>
    <dbReference type="NCBI Taxonomy" id="4795"/>
    <lineage>
        <taxon>Eukaryota</taxon>
        <taxon>Sar</taxon>
        <taxon>Stramenopiles</taxon>
        <taxon>Oomycota</taxon>
        <taxon>Peronosporomycetes</taxon>
        <taxon>Peronosporales</taxon>
        <taxon>Peronosporaceae</taxon>
        <taxon>Phytophthora</taxon>
    </lineage>
</organism>
<dbReference type="EMBL" id="NBNE01007829">
    <property type="protein sequence ID" value="OWZ00183.1"/>
    <property type="molecule type" value="Genomic_DNA"/>
</dbReference>
<keyword evidence="3" id="KW-0808">Transferase</keyword>
<keyword evidence="4" id="KW-1185">Reference proteome</keyword>
<evidence type="ECO:0000256" key="1">
    <source>
        <dbReference type="SAM" id="MobiDB-lite"/>
    </source>
</evidence>
<dbReference type="AlphaFoldDB" id="A0A225V4D3"/>
<reference evidence="4" key="1">
    <citation type="submission" date="2017-03" db="EMBL/GenBank/DDBJ databases">
        <title>Phytopthora megakarya and P. palmivora, two closely related causual agents of cacao black pod achieved similar genome size and gene model numbers by different mechanisms.</title>
        <authorList>
            <person name="Ali S."/>
            <person name="Shao J."/>
            <person name="Larry D.J."/>
            <person name="Kronmiller B."/>
            <person name="Shen D."/>
            <person name="Strem M.D."/>
            <person name="Melnick R.L."/>
            <person name="Guiltinan M.J."/>
            <person name="Tyler B.M."/>
            <person name="Meinhardt L.W."/>
            <person name="Bailey B.A."/>
        </authorList>
    </citation>
    <scope>NUCLEOTIDE SEQUENCE [LARGE SCALE GENOMIC DNA]</scope>
    <source>
        <strain evidence="4">zdho120</strain>
    </source>
</reference>
<accession>A0A225V4D3</accession>
<dbReference type="Gene3D" id="1.10.340.70">
    <property type="match status" value="1"/>
</dbReference>
<keyword evidence="3" id="KW-0548">Nucleotidyltransferase</keyword>
<dbReference type="FunFam" id="1.10.340.70:FF:000001">
    <property type="entry name" value="Retrovirus-related Pol polyprotein from transposon gypsy-like Protein"/>
    <property type="match status" value="1"/>
</dbReference>
<feature type="region of interest" description="Disordered" evidence="1">
    <location>
        <begin position="368"/>
        <end position="387"/>
    </location>
</feature>